<comment type="function">
    <text evidence="5">Component of the exocyst complex involved in the docking of exocytic vesicles with fusion sites on the plasma membrane.</text>
</comment>
<feature type="domain" description="Exocyst complex subunit EXOC6/Sec15 C-terminal" evidence="6">
    <location>
        <begin position="405"/>
        <end position="769"/>
    </location>
</feature>
<dbReference type="InterPro" id="IPR048359">
    <property type="entry name" value="EXOC6_Sec15_N"/>
</dbReference>
<keyword evidence="4" id="KW-0175">Coiled coil</keyword>
<dbReference type="Gene3D" id="1.10.357.30">
    <property type="entry name" value="Exocyst complex subunit Sec15 C-terminal domain, N-terminal subdomain"/>
    <property type="match status" value="1"/>
</dbReference>
<name>A0A813P2N4_9BILA</name>
<evidence type="ECO:0000313" key="9">
    <source>
        <dbReference type="Proteomes" id="UP000663879"/>
    </source>
</evidence>
<dbReference type="GO" id="GO:0090522">
    <property type="term" value="P:vesicle tethering involved in exocytosis"/>
    <property type="evidence" value="ECO:0007669"/>
    <property type="project" value="UniProtKB-UniRule"/>
</dbReference>
<evidence type="ECO:0000256" key="2">
    <source>
        <dbReference type="ARBA" id="ARBA00022448"/>
    </source>
</evidence>
<dbReference type="GO" id="GO:0000145">
    <property type="term" value="C:exocyst"/>
    <property type="evidence" value="ECO:0007669"/>
    <property type="project" value="UniProtKB-UniRule"/>
</dbReference>
<dbReference type="PANTHER" id="PTHR12702:SF0">
    <property type="entry name" value="EXOCYST COMPLEX COMPONENT 6"/>
    <property type="match status" value="1"/>
</dbReference>
<reference evidence="8" key="1">
    <citation type="submission" date="2021-02" db="EMBL/GenBank/DDBJ databases">
        <authorList>
            <person name="Nowell W R."/>
        </authorList>
    </citation>
    <scope>NUCLEOTIDE SEQUENCE</scope>
    <source>
        <strain evidence="8">Ploen Becks lab</strain>
    </source>
</reference>
<dbReference type="InterPro" id="IPR042045">
    <property type="entry name" value="EXOC6/Sec15_C_dom1"/>
</dbReference>
<dbReference type="AlphaFoldDB" id="A0A813P2N4"/>
<comment type="similarity">
    <text evidence="1 5">Belongs to the SEC15 family.</text>
</comment>
<evidence type="ECO:0000256" key="5">
    <source>
        <dbReference type="PIRNR" id="PIRNR025007"/>
    </source>
</evidence>
<dbReference type="InterPro" id="IPR042044">
    <property type="entry name" value="EXOC6PINT-1/Sec15/Tip20_C_dom2"/>
</dbReference>
<keyword evidence="3 5" id="KW-0268">Exocytosis</keyword>
<evidence type="ECO:0000256" key="4">
    <source>
        <dbReference type="ARBA" id="ARBA00023054"/>
    </source>
</evidence>
<comment type="caution">
    <text evidence="8">The sequence shown here is derived from an EMBL/GenBank/DDBJ whole genome shotgun (WGS) entry which is preliminary data.</text>
</comment>
<dbReference type="InterPro" id="IPR046361">
    <property type="entry name" value="EXOC6/Sec15_C"/>
</dbReference>
<keyword evidence="9" id="KW-1185">Reference proteome</keyword>
<keyword evidence="2 5" id="KW-0813">Transport</keyword>
<dbReference type="GO" id="GO:0006893">
    <property type="term" value="P:Golgi to plasma membrane transport"/>
    <property type="evidence" value="ECO:0007669"/>
    <property type="project" value="TreeGrafter"/>
</dbReference>
<gene>
    <name evidence="8" type="ORF">OXX778_LOCUS3575</name>
</gene>
<evidence type="ECO:0000259" key="6">
    <source>
        <dbReference type="Pfam" id="PF04091"/>
    </source>
</evidence>
<feature type="domain" description="Exocyst complex component EXOC6/Sec15 N-terminal" evidence="7">
    <location>
        <begin position="59"/>
        <end position="228"/>
    </location>
</feature>
<evidence type="ECO:0000256" key="3">
    <source>
        <dbReference type="ARBA" id="ARBA00022483"/>
    </source>
</evidence>
<dbReference type="PANTHER" id="PTHR12702">
    <property type="entry name" value="SEC15"/>
    <property type="match status" value="1"/>
</dbReference>
<organism evidence="8 9">
    <name type="scientific">Brachionus calyciflorus</name>
    <dbReference type="NCBI Taxonomy" id="104777"/>
    <lineage>
        <taxon>Eukaryota</taxon>
        <taxon>Metazoa</taxon>
        <taxon>Spiralia</taxon>
        <taxon>Gnathifera</taxon>
        <taxon>Rotifera</taxon>
        <taxon>Eurotatoria</taxon>
        <taxon>Monogononta</taxon>
        <taxon>Pseudotrocha</taxon>
        <taxon>Ploima</taxon>
        <taxon>Brachionidae</taxon>
        <taxon>Brachionus</taxon>
    </lineage>
</organism>
<sequence length="811" mass="94415">MSPQPPTTSLDPVKVKPSNTTLNLNVQNYIKELEISEGQLSSVLKNVYENNQREDFMKRLDDRVKQYDVEIEKLCSKNYQDFVKTFNELLSVRENTSELKNELVDNNDKIQNLGKNMISKVDQLVIETRKQNNILLSIETLNKYMPVFNIYRQLKTQMKEKKNYYQALKLLEDLEVNYLPMVKNYRFAKSIHQSIPIFKEEIKAETITDLKNFLESLRVESEKCGKIANQQMAHKLKIDRKYYMLESELKKEEDDSNLKKLPFDVVDFSPLYRNLHMNQVLGSKSHFSDYYRKQRQKQLKLALEANQNMEINENRSENDLLDAYKRYLHTIIGFFTIEDQILSSTEGLVDERYMDELFNQALPRLIAIIRRIMEQCNDAELMLKLKIIIVLFCNTIEEVQFPTIQLSDLLKEIREKYYSMLLNKWNEKIKIILNEDNYNCMEIDNEDAYKILMELFPLDLNLTSKNSSLNFKQDNSENGNFFKRLPYSGCVPKIFLELKEFVNNCIKFSEGLNSSQTELDDMIRKPTNRLITERLSENIRILISRVSLAQLVQIVVNTIYLEKSIELLEQHLLSVIKASSSKQSGKLQGISVFKDLRSEAETQIYELLNLKIDELLDLESFDWNLNESKGQASEYMKSLLSFLKSNLDSFNHLPWPNDVDKLAQTACVSACRHIAQSLMSQIVSPNVKSISFGAIEQLNLDLMQCETFSQSIQVKGLDIETILLCFADIRQMIDLILNKEWSIYLNDYGKPDNKYNRVQKNNAQALLEKLKESASKGTIFGIRFSSEGKDDLKLIDSALKQIKNINQASSF</sequence>
<evidence type="ECO:0000313" key="8">
    <source>
        <dbReference type="EMBL" id="CAF0744497.1"/>
    </source>
</evidence>
<evidence type="ECO:0000256" key="1">
    <source>
        <dbReference type="ARBA" id="ARBA00007944"/>
    </source>
</evidence>
<dbReference type="InterPro" id="IPR007225">
    <property type="entry name" value="EXOC6/Sec15"/>
</dbReference>
<dbReference type="EMBL" id="CAJNOC010000320">
    <property type="protein sequence ID" value="CAF0744497.1"/>
    <property type="molecule type" value="Genomic_DNA"/>
</dbReference>
<dbReference type="GO" id="GO:0016020">
    <property type="term" value="C:membrane"/>
    <property type="evidence" value="ECO:0007669"/>
    <property type="project" value="TreeGrafter"/>
</dbReference>
<evidence type="ECO:0000259" key="7">
    <source>
        <dbReference type="Pfam" id="PF20651"/>
    </source>
</evidence>
<dbReference type="Pfam" id="PF20651">
    <property type="entry name" value="EXOC6_Sec15_N"/>
    <property type="match status" value="1"/>
</dbReference>
<protein>
    <recommendedName>
        <fullName evidence="5">Exocyst complex component</fullName>
    </recommendedName>
</protein>
<dbReference type="Proteomes" id="UP000663879">
    <property type="component" value="Unassembled WGS sequence"/>
</dbReference>
<dbReference type="PIRSF" id="PIRSF025007">
    <property type="entry name" value="Sec15"/>
    <property type="match status" value="1"/>
</dbReference>
<dbReference type="GO" id="GO:0006886">
    <property type="term" value="P:intracellular protein transport"/>
    <property type="evidence" value="ECO:0007669"/>
    <property type="project" value="InterPro"/>
</dbReference>
<dbReference type="Pfam" id="PF04091">
    <property type="entry name" value="Sec15_C"/>
    <property type="match status" value="1"/>
</dbReference>
<dbReference type="Gene3D" id="1.20.58.670">
    <property type="entry name" value="Dsl1p vesicle tethering complex, Tip20p subunit, domain D"/>
    <property type="match status" value="1"/>
</dbReference>
<dbReference type="OrthoDB" id="10267033at2759"/>
<proteinExistence type="inferred from homology"/>
<dbReference type="FunFam" id="1.20.58.670:FF:000002">
    <property type="entry name" value="Exocyst complex component"/>
    <property type="match status" value="1"/>
</dbReference>
<accession>A0A813P2N4</accession>